<dbReference type="Pfam" id="PF00058">
    <property type="entry name" value="Ldl_recept_b"/>
    <property type="match status" value="4"/>
</dbReference>
<dbReference type="AlphaFoldDB" id="A0A1S3FRQ7"/>
<dbReference type="PANTHER" id="PTHR46513:SF5">
    <property type="entry name" value="PRO-EPIDERMAL GROWTH FACTOR"/>
    <property type="match status" value="1"/>
</dbReference>
<evidence type="ECO:0000313" key="20">
    <source>
        <dbReference type="RefSeq" id="XP_012879241.1"/>
    </source>
</evidence>
<keyword evidence="9 16" id="KW-0472">Membrane</keyword>
<dbReference type="GO" id="GO:0005615">
    <property type="term" value="C:extracellular space"/>
    <property type="evidence" value="ECO:0007669"/>
    <property type="project" value="UniProtKB-ARBA"/>
</dbReference>
<feature type="repeat" description="LDL-receptor class B" evidence="14">
    <location>
        <begin position="83"/>
        <end position="124"/>
    </location>
</feature>
<proteinExistence type="predicted"/>
<dbReference type="KEGG" id="dord:105991200"/>
<evidence type="ECO:0000259" key="18">
    <source>
        <dbReference type="PROSITE" id="PS50026"/>
    </source>
</evidence>
<dbReference type="InParanoid" id="A0A1S3FRQ7"/>
<comment type="function">
    <text evidence="12">EGF stimulates the growth of various epidermal and epithelial tissues in vivo and in vitro and of some fibroblasts in cell culture. Magnesiotropic hormone that stimulates magnesium reabsorption in the renal distal convoluted tubule via engagement of EGFR and activation of the magnesium channel TRPM6.</text>
</comment>
<dbReference type="Gene3D" id="2.10.25.10">
    <property type="entry name" value="Laminin"/>
    <property type="match status" value="7"/>
</dbReference>
<evidence type="ECO:0000256" key="13">
    <source>
        <dbReference type="PROSITE-ProRule" id="PRU00076"/>
    </source>
</evidence>
<dbReference type="Proteomes" id="UP000081671">
    <property type="component" value="Unplaced"/>
</dbReference>
<dbReference type="InterPro" id="IPR009030">
    <property type="entry name" value="Growth_fac_rcpt_cys_sf"/>
</dbReference>
<dbReference type="InterPro" id="IPR018097">
    <property type="entry name" value="EGF_Ca-bd_CS"/>
</dbReference>
<dbReference type="SUPFAM" id="SSF57184">
    <property type="entry name" value="Growth factor receptor domain"/>
    <property type="match status" value="2"/>
</dbReference>
<dbReference type="GO" id="GO:0043410">
    <property type="term" value="P:positive regulation of MAPK cascade"/>
    <property type="evidence" value="ECO:0007669"/>
    <property type="project" value="TreeGrafter"/>
</dbReference>
<dbReference type="PROSITE" id="PS01187">
    <property type="entry name" value="EGF_CA"/>
    <property type="match status" value="2"/>
</dbReference>
<feature type="disulfide bond" evidence="13">
    <location>
        <begin position="998"/>
        <end position="1007"/>
    </location>
</feature>
<dbReference type="CTD" id="1950"/>
<dbReference type="PRINTS" id="PR00009">
    <property type="entry name" value="EGFTGF"/>
</dbReference>
<comment type="subunit">
    <text evidence="12">Interacts with EGFR and promotes EGFR dimerization.</text>
</comment>
<dbReference type="FunFam" id="2.120.10.30:FF:000028">
    <property type="entry name" value="Pro-epidermal growth factor"/>
    <property type="match status" value="1"/>
</dbReference>
<dbReference type="GO" id="GO:0051049">
    <property type="term" value="P:regulation of transport"/>
    <property type="evidence" value="ECO:0007669"/>
    <property type="project" value="UniProtKB-ARBA"/>
</dbReference>
<dbReference type="SUPFAM" id="SSF57196">
    <property type="entry name" value="EGF/Laminin"/>
    <property type="match status" value="3"/>
</dbReference>
<feature type="repeat" description="LDL-receptor class B" evidence="14">
    <location>
        <begin position="564"/>
        <end position="606"/>
    </location>
</feature>
<feature type="repeat" description="LDL-receptor class B" evidence="14">
    <location>
        <begin position="607"/>
        <end position="650"/>
    </location>
</feature>
<keyword evidence="3 13" id="KW-0245">EGF-like domain</keyword>
<dbReference type="InterPro" id="IPR000152">
    <property type="entry name" value="EGF-type_Asp/Asn_hydroxyl_site"/>
</dbReference>
<evidence type="ECO:0000256" key="9">
    <source>
        <dbReference type="ARBA" id="ARBA00023136"/>
    </source>
</evidence>
<dbReference type="FunFam" id="2.10.25.10:FF:000010">
    <property type="entry name" value="Pro-epidermal growth factor"/>
    <property type="match status" value="1"/>
</dbReference>
<feature type="transmembrane region" description="Helical" evidence="16">
    <location>
        <begin position="1027"/>
        <end position="1046"/>
    </location>
</feature>
<keyword evidence="11" id="KW-0325">Glycoprotein</keyword>
<sequence>MLLSLSLLLPVVVPCSFVTVSAQQHWNCPAEGKGTSTCMGSAPFLIFSHGNGIFRIDPEGTNHKQLVVDAGTSVIMDFHYQKERIYWVDLERQLLQRVFMNGSRQEVVCHIEKNVSGMAINWINEELIWFSQQEGIIRVTDMEGNNSRVLVNTSHYPADIAVDPVKRFIFWSSEVAGSLHRADLGCVEVKTLLQTPGKITALSLDVLEKRIFWIQRKREGSSSHIWSCDYDGGSIHLLTQQTRHHLLAMSLFGDRIFYSTLKRETIWIANKHTGKDMVRMNFNASIEAPTELQVVHPFVQPSMDGGARDSGQKLCKLKKGNCSRGLCGRDPKSQLCACAEGYTLSPDGKHCEDVNECALWSHGCTLGCENIPGSYYCTCPAGFVLLPDGKRCHQFVSCPSNASECSHGCVLTPDGPRCFCPEGSTLQTDGKSCSGCSSPDNGGCSQLCIPLSPRSWECGCFPGYNLQLDQRSCTASGPPPVLLFANSQDIRRMHFDGTDYGTLLSQQVGTVFALDYDPVENKLYFAHTALKWIERARMDGSQRERLIQEGIDMPEGLAVDWIGRRIYWTDRGKSVIEGSDLSGKHRQPIIKENISQPRGIAVHPVAKRLFWTDTGINPKIESSSLKGSGRLVIASSDLLEPSGLTIDYLTDLLYWCDAKRAVIEMSNLDGSKRQRLAQNDVGRPFALAVFEDHLWISEWAMPSVIRVNKRTGANRVCLRGSMLKPSSLVVVHPLAKPGADPCLHQNGGCQQICQESFGTAQCSCHEGFTKAPDGRMCLDPKSHRPAAGGEGNGGNHVALLDHVPQPGASRENATEPQAMLMEIMVSDGDDCGPGGCSRHATCASEGENATCRCLQGFAGDGKGCFDIDECMLGTAACPPTSSTCINTEGSYVCRCSEGFRGDGIHCLDVDECQLGVHGCGENADCMNTEGGYTCQCAGLISQPGLPCPDSTSPSPLEEDGRHLVRNSYPGCPPSHDGYCLHGGVCMYVEAVDSYACNCVVGYIGERCQHRDLRWELRNASHGQQRDVTVVAICVVVLVLLLVVGLWEARQYRIRKQLLKNPKNPYEDPSSNGVSGGGGVSSSRPASSEVEIPSCPQPWFVVIEEHQDFGNRIQSTVAEKGQTAEVGPSEQFSLPGS</sequence>
<feature type="repeat" description="LDL-receptor class B" evidence="14">
    <location>
        <begin position="521"/>
        <end position="563"/>
    </location>
</feature>
<dbReference type="InterPro" id="IPR049883">
    <property type="entry name" value="NOTCH1_EGF-like"/>
</dbReference>
<dbReference type="GO" id="GO:0005154">
    <property type="term" value="F:epidermal growth factor receptor binding"/>
    <property type="evidence" value="ECO:0007669"/>
    <property type="project" value="UniProtKB-ARBA"/>
</dbReference>
<dbReference type="InterPro" id="IPR016317">
    <property type="entry name" value="Pro-epidermal_GF"/>
</dbReference>
<dbReference type="FunFam" id="2.120.10.30:FF:000036">
    <property type="entry name" value="Pro-epidermal growth factor"/>
    <property type="match status" value="1"/>
</dbReference>
<dbReference type="SUPFAM" id="SSF63825">
    <property type="entry name" value="YWTD domain"/>
    <property type="match status" value="2"/>
</dbReference>
<dbReference type="FunCoup" id="A0A1S3FRQ7">
    <property type="interactions" value="1037"/>
</dbReference>
<evidence type="ECO:0000256" key="16">
    <source>
        <dbReference type="SAM" id="Phobius"/>
    </source>
</evidence>
<keyword evidence="5 17" id="KW-0732">Signal</keyword>
<feature type="region of interest" description="Disordered" evidence="15">
    <location>
        <begin position="1117"/>
        <end position="1136"/>
    </location>
</feature>
<evidence type="ECO:0000256" key="15">
    <source>
        <dbReference type="SAM" id="MobiDB-lite"/>
    </source>
</evidence>
<dbReference type="Pfam" id="PF00008">
    <property type="entry name" value="EGF"/>
    <property type="match status" value="2"/>
</dbReference>
<dbReference type="PIRSF" id="PIRSF001778">
    <property type="entry name" value="Pro-epidermal_growth_factor"/>
    <property type="match status" value="1"/>
</dbReference>
<dbReference type="InterPro" id="IPR001881">
    <property type="entry name" value="EGF-like_Ca-bd_dom"/>
</dbReference>
<feature type="disulfide bond" evidence="13">
    <location>
        <begin position="979"/>
        <end position="996"/>
    </location>
</feature>
<dbReference type="CDD" id="cd00054">
    <property type="entry name" value="EGF_CA"/>
    <property type="match status" value="2"/>
</dbReference>
<feature type="repeat" description="LDL-receptor class B" evidence="14">
    <location>
        <begin position="651"/>
        <end position="693"/>
    </location>
</feature>
<organism evidence="19 20">
    <name type="scientific">Dipodomys ordii</name>
    <name type="common">Ord's kangaroo rat</name>
    <dbReference type="NCBI Taxonomy" id="10020"/>
    <lineage>
        <taxon>Eukaryota</taxon>
        <taxon>Metazoa</taxon>
        <taxon>Chordata</taxon>
        <taxon>Craniata</taxon>
        <taxon>Vertebrata</taxon>
        <taxon>Euteleostomi</taxon>
        <taxon>Mammalia</taxon>
        <taxon>Eutheria</taxon>
        <taxon>Euarchontoglires</taxon>
        <taxon>Glires</taxon>
        <taxon>Rodentia</taxon>
        <taxon>Castorimorpha</taxon>
        <taxon>Heteromyidae</taxon>
        <taxon>Dipodomyinae</taxon>
        <taxon>Dipodomys</taxon>
    </lineage>
</organism>
<comment type="caution">
    <text evidence="13">Lacks conserved residue(s) required for the propagation of feature annotation.</text>
</comment>
<name>A0A1S3FRQ7_DIPOR</name>
<dbReference type="PROSITE" id="PS00022">
    <property type="entry name" value="EGF_1"/>
    <property type="match status" value="1"/>
</dbReference>
<dbReference type="FunFam" id="2.10.25.10:FF:000038">
    <property type="entry name" value="Fibrillin 2"/>
    <property type="match status" value="1"/>
</dbReference>
<dbReference type="PROSITE" id="PS50026">
    <property type="entry name" value="EGF_3"/>
    <property type="match status" value="4"/>
</dbReference>
<dbReference type="GO" id="GO:0010604">
    <property type="term" value="P:positive regulation of macromolecule metabolic process"/>
    <property type="evidence" value="ECO:0007669"/>
    <property type="project" value="UniProtKB-ARBA"/>
</dbReference>
<dbReference type="GO" id="GO:0042813">
    <property type="term" value="F:Wnt receptor activity"/>
    <property type="evidence" value="ECO:0007669"/>
    <property type="project" value="TreeGrafter"/>
</dbReference>
<dbReference type="GeneID" id="105991200"/>
<evidence type="ECO:0000256" key="11">
    <source>
        <dbReference type="ARBA" id="ARBA00023180"/>
    </source>
</evidence>
<feature type="domain" description="EGF-like" evidence="18">
    <location>
        <begin position="967"/>
        <end position="1008"/>
    </location>
</feature>
<evidence type="ECO:0000256" key="7">
    <source>
        <dbReference type="ARBA" id="ARBA00022989"/>
    </source>
</evidence>
<dbReference type="SMART" id="SM00135">
    <property type="entry name" value="LY"/>
    <property type="match status" value="10"/>
</dbReference>
<evidence type="ECO:0000256" key="5">
    <source>
        <dbReference type="ARBA" id="ARBA00022729"/>
    </source>
</evidence>
<feature type="signal peptide" evidence="17">
    <location>
        <begin position="1"/>
        <end position="22"/>
    </location>
</feature>
<evidence type="ECO:0000256" key="1">
    <source>
        <dbReference type="ARBA" id="ARBA00004479"/>
    </source>
</evidence>
<dbReference type="GO" id="GO:0005886">
    <property type="term" value="C:plasma membrane"/>
    <property type="evidence" value="ECO:0007669"/>
    <property type="project" value="TreeGrafter"/>
</dbReference>
<dbReference type="GO" id="GO:0048513">
    <property type="term" value="P:animal organ development"/>
    <property type="evidence" value="ECO:0007669"/>
    <property type="project" value="UniProtKB-ARBA"/>
</dbReference>
<evidence type="ECO:0000256" key="3">
    <source>
        <dbReference type="ARBA" id="ARBA00022536"/>
    </source>
</evidence>
<dbReference type="GO" id="GO:0017147">
    <property type="term" value="F:Wnt-protein binding"/>
    <property type="evidence" value="ECO:0007669"/>
    <property type="project" value="TreeGrafter"/>
</dbReference>
<dbReference type="InterPro" id="IPR000033">
    <property type="entry name" value="LDLR_classB_rpt"/>
</dbReference>
<dbReference type="RefSeq" id="XP_012879241.1">
    <property type="nucleotide sequence ID" value="XM_013023787.1"/>
</dbReference>
<feature type="region of interest" description="Disordered" evidence="15">
    <location>
        <begin position="1060"/>
        <end position="1091"/>
    </location>
</feature>
<accession>A0A1S3FRQ7</accession>
<dbReference type="Pfam" id="PF12662">
    <property type="entry name" value="cEGF"/>
    <property type="match status" value="2"/>
</dbReference>
<dbReference type="InterPro" id="IPR011042">
    <property type="entry name" value="6-blade_b-propeller_TolB-like"/>
</dbReference>
<feature type="compositionally biased region" description="Low complexity" evidence="15">
    <location>
        <begin position="1080"/>
        <end position="1089"/>
    </location>
</feature>
<evidence type="ECO:0000256" key="17">
    <source>
        <dbReference type="SAM" id="SignalP"/>
    </source>
</evidence>
<dbReference type="InterPro" id="IPR050778">
    <property type="entry name" value="Cueball_EGF_LRP_Nidogen"/>
</dbReference>
<keyword evidence="7 16" id="KW-1133">Transmembrane helix</keyword>
<dbReference type="PROSITE" id="PS00010">
    <property type="entry name" value="ASX_HYDROXYL"/>
    <property type="match status" value="2"/>
</dbReference>
<dbReference type="GO" id="GO:0048731">
    <property type="term" value="P:system development"/>
    <property type="evidence" value="ECO:0007669"/>
    <property type="project" value="UniProtKB-ARBA"/>
</dbReference>
<keyword evidence="4 16" id="KW-0812">Transmembrane</keyword>
<dbReference type="FunFam" id="2.10.25.10:FF:000362">
    <property type="entry name" value="Pro-epidermal growth factor"/>
    <property type="match status" value="1"/>
</dbReference>
<dbReference type="PROSITE" id="PS51120">
    <property type="entry name" value="LDLRB"/>
    <property type="match status" value="5"/>
</dbReference>
<feature type="domain" description="EGF-like" evidence="18">
    <location>
        <begin position="908"/>
        <end position="948"/>
    </location>
</feature>
<evidence type="ECO:0000256" key="12">
    <source>
        <dbReference type="PIRNR" id="PIRNR001778"/>
    </source>
</evidence>
<evidence type="ECO:0000256" key="8">
    <source>
        <dbReference type="ARBA" id="ARBA00023030"/>
    </source>
</evidence>
<feature type="domain" description="EGF-like" evidence="18">
    <location>
        <begin position="827"/>
        <end position="865"/>
    </location>
</feature>
<evidence type="ECO:0000256" key="2">
    <source>
        <dbReference type="ARBA" id="ARBA00017466"/>
    </source>
</evidence>
<dbReference type="GO" id="GO:0080090">
    <property type="term" value="P:regulation of primary metabolic process"/>
    <property type="evidence" value="ECO:0007669"/>
    <property type="project" value="UniProtKB-ARBA"/>
</dbReference>
<keyword evidence="8 12" id="KW-0339">Growth factor</keyword>
<comment type="subcellular location">
    <subcellularLocation>
        <location evidence="1">Membrane</location>
        <topology evidence="1">Single-pass type I membrane protein</topology>
    </subcellularLocation>
</comment>
<evidence type="ECO:0000256" key="14">
    <source>
        <dbReference type="PROSITE-ProRule" id="PRU00461"/>
    </source>
</evidence>
<reference evidence="20" key="1">
    <citation type="submission" date="2025-08" db="UniProtKB">
        <authorList>
            <consortium name="RefSeq"/>
        </authorList>
    </citation>
    <scope>IDENTIFICATION</scope>
    <source>
        <tissue evidence="20">Kidney</tissue>
    </source>
</reference>
<dbReference type="FunFam" id="2.10.25.10:FF:000219">
    <property type="entry name" value="Pro-epidermal growth factor"/>
    <property type="match status" value="1"/>
</dbReference>
<gene>
    <name evidence="20" type="primary">Egf</name>
</gene>
<keyword evidence="19" id="KW-1185">Reference proteome</keyword>
<evidence type="ECO:0000256" key="10">
    <source>
        <dbReference type="ARBA" id="ARBA00023157"/>
    </source>
</evidence>
<dbReference type="FunFam" id="2.10.25.10:FF:000254">
    <property type="entry name" value="Pro-epidermal growth factor"/>
    <property type="match status" value="1"/>
</dbReference>
<protein>
    <recommendedName>
        <fullName evidence="2 12">Pro-epidermal growth factor</fullName>
    </recommendedName>
</protein>
<keyword evidence="6" id="KW-0677">Repeat</keyword>
<dbReference type="GO" id="GO:0060070">
    <property type="term" value="P:canonical Wnt signaling pathway"/>
    <property type="evidence" value="ECO:0007669"/>
    <property type="project" value="TreeGrafter"/>
</dbReference>
<dbReference type="SMART" id="SM00181">
    <property type="entry name" value="EGF"/>
    <property type="match status" value="9"/>
</dbReference>
<dbReference type="SMART" id="SM00179">
    <property type="entry name" value="EGF_CA"/>
    <property type="match status" value="6"/>
</dbReference>
<evidence type="ECO:0000256" key="6">
    <source>
        <dbReference type="ARBA" id="ARBA00022737"/>
    </source>
</evidence>
<evidence type="ECO:0000256" key="4">
    <source>
        <dbReference type="ARBA" id="ARBA00022692"/>
    </source>
</evidence>
<dbReference type="InterPro" id="IPR000742">
    <property type="entry name" value="EGF"/>
</dbReference>
<dbReference type="STRING" id="10020.ENSDORP00000000459"/>
<dbReference type="Gene3D" id="2.120.10.30">
    <property type="entry name" value="TolB, C-terminal domain"/>
    <property type="match status" value="2"/>
</dbReference>
<feature type="domain" description="EGF-like" evidence="18">
    <location>
        <begin position="866"/>
        <end position="907"/>
    </location>
</feature>
<evidence type="ECO:0000313" key="19">
    <source>
        <dbReference type="Proteomes" id="UP000081671"/>
    </source>
</evidence>
<dbReference type="GO" id="GO:0008083">
    <property type="term" value="F:growth factor activity"/>
    <property type="evidence" value="ECO:0007669"/>
    <property type="project" value="UniProtKB-KW"/>
</dbReference>
<dbReference type="Pfam" id="PF07645">
    <property type="entry name" value="EGF_CA"/>
    <property type="match status" value="2"/>
</dbReference>
<dbReference type="GO" id="GO:0008284">
    <property type="term" value="P:positive regulation of cell population proliferation"/>
    <property type="evidence" value="ECO:0007669"/>
    <property type="project" value="TreeGrafter"/>
</dbReference>
<dbReference type="PROSITE" id="PS01186">
    <property type="entry name" value="EGF_2"/>
    <property type="match status" value="4"/>
</dbReference>
<feature type="chain" id="PRO_5010324385" description="Pro-epidermal growth factor" evidence="17">
    <location>
        <begin position="23"/>
        <end position="1136"/>
    </location>
</feature>
<keyword evidence="10 13" id="KW-1015">Disulfide bond</keyword>
<dbReference type="GO" id="GO:0007173">
    <property type="term" value="P:epidermal growth factor receptor signaling pathway"/>
    <property type="evidence" value="ECO:0007669"/>
    <property type="project" value="TreeGrafter"/>
</dbReference>
<dbReference type="OrthoDB" id="4062651at2759"/>
<dbReference type="PANTHER" id="PTHR46513">
    <property type="entry name" value="VITELLOGENIN RECEPTOR-LIKE PROTEIN-RELATED-RELATED"/>
    <property type="match status" value="1"/>
</dbReference>
<dbReference type="Pfam" id="PF14670">
    <property type="entry name" value="FXa_inhibition"/>
    <property type="match status" value="2"/>
</dbReference>
<dbReference type="GO" id="GO:0005509">
    <property type="term" value="F:calcium ion binding"/>
    <property type="evidence" value="ECO:0007669"/>
    <property type="project" value="InterPro"/>
</dbReference>
<dbReference type="InterPro" id="IPR026823">
    <property type="entry name" value="cEGF"/>
</dbReference>